<protein>
    <recommendedName>
        <fullName evidence="3">Beta-ketoacyl synthase-like N-terminal domain-containing protein</fullName>
    </recommendedName>
</protein>
<reference evidence="4 5" key="1">
    <citation type="journal article" date="2019" name="Int. J. Syst. Evol. Microbiol.">
        <title>The Global Catalogue of Microorganisms (GCM) 10K type strain sequencing project: providing services to taxonomists for standard genome sequencing and annotation.</title>
        <authorList>
            <consortium name="The Broad Institute Genomics Platform"/>
            <consortium name="The Broad Institute Genome Sequencing Center for Infectious Disease"/>
            <person name="Wu L."/>
            <person name="Ma J."/>
        </authorList>
    </citation>
    <scope>NUCLEOTIDE SEQUENCE [LARGE SCALE GENOMIC DNA]</scope>
    <source>
        <strain evidence="4 5">JCM 13244</strain>
    </source>
</reference>
<organism evidence="4 5">
    <name type="scientific">Streptomyces yatensis</name>
    <dbReference type="NCBI Taxonomy" id="155177"/>
    <lineage>
        <taxon>Bacteria</taxon>
        <taxon>Bacillati</taxon>
        <taxon>Actinomycetota</taxon>
        <taxon>Actinomycetes</taxon>
        <taxon>Kitasatosporales</taxon>
        <taxon>Streptomycetaceae</taxon>
        <taxon>Streptomyces</taxon>
        <taxon>Streptomyces violaceusniger group</taxon>
    </lineage>
</organism>
<dbReference type="PANTHER" id="PTHR11712:SF336">
    <property type="entry name" value="3-OXOACYL-[ACYL-CARRIER-PROTEIN] SYNTHASE, MITOCHONDRIAL"/>
    <property type="match status" value="1"/>
</dbReference>
<keyword evidence="5" id="KW-1185">Reference proteome</keyword>
<keyword evidence="1" id="KW-0808">Transferase</keyword>
<dbReference type="Gene3D" id="3.10.129.10">
    <property type="entry name" value="Hotdog Thioesterase"/>
    <property type="match status" value="1"/>
</dbReference>
<evidence type="ECO:0000259" key="3">
    <source>
        <dbReference type="Pfam" id="PF00109"/>
    </source>
</evidence>
<name>A0ABN2IFQ6_9ACTN</name>
<evidence type="ECO:0000256" key="1">
    <source>
        <dbReference type="ARBA" id="ARBA00022679"/>
    </source>
</evidence>
<dbReference type="EMBL" id="BAAALR010000058">
    <property type="protein sequence ID" value="GAA1703848.1"/>
    <property type="molecule type" value="Genomic_DNA"/>
</dbReference>
<feature type="domain" description="Beta-ketoacyl synthase-like N-terminal" evidence="3">
    <location>
        <begin position="45"/>
        <end position="184"/>
    </location>
</feature>
<dbReference type="SUPFAM" id="SSF53901">
    <property type="entry name" value="Thiolase-like"/>
    <property type="match status" value="1"/>
</dbReference>
<dbReference type="Pfam" id="PF00109">
    <property type="entry name" value="ketoacyl-synt"/>
    <property type="match status" value="1"/>
</dbReference>
<comment type="caution">
    <text evidence="4">The sequence shown here is derived from an EMBL/GenBank/DDBJ whole genome shotgun (WGS) entry which is preliminary data.</text>
</comment>
<evidence type="ECO:0000256" key="2">
    <source>
        <dbReference type="SAM" id="MobiDB-lite"/>
    </source>
</evidence>
<feature type="region of interest" description="Disordered" evidence="2">
    <location>
        <begin position="335"/>
        <end position="399"/>
    </location>
</feature>
<proteinExistence type="predicted"/>
<feature type="region of interest" description="Disordered" evidence="2">
    <location>
        <begin position="261"/>
        <end position="291"/>
    </location>
</feature>
<dbReference type="InterPro" id="IPR016039">
    <property type="entry name" value="Thiolase-like"/>
</dbReference>
<feature type="compositionally biased region" description="Low complexity" evidence="2">
    <location>
        <begin position="335"/>
        <end position="369"/>
    </location>
</feature>
<dbReference type="InterPro" id="IPR014030">
    <property type="entry name" value="Ketoacyl_synth_N"/>
</dbReference>
<dbReference type="Gene3D" id="3.40.47.10">
    <property type="match status" value="1"/>
</dbReference>
<sequence length="776" mass="80825">MTRGPGEVVVTGVGLALPGADTPDALLRRAARPVSGPAAAPFDTAARIGRRGHRYKDRATRLALCAALDALRDARLIPSDGEEVTVPGDTVGVVASSNLGNLDTACLTAAAIAERSAVDLSPMSLPNASSNVIASWVAIRHGLRGPNLMLCNGATSGLDAVHWGAALVAAGRVRRAVVIGVETHNAVVEDLLGRSADELLDGAAALVVEGARWAEDRGARAAATLGPYERRAGLSGCVAALLPGGAAPGVWFTPERYAEGPAGADGSAGAEPGADGPVGVGAEPGADGSAGAVPVPEAVPRYDVTSAVGRASGALGVLQCVAAIGWLARAEAGTDAETGAGPQAARPQDAGPQDAGPQAAGRQNAGRQAVGPQAVGPEAVAGSGTAFDAGPGAAPGQVPVPASRQALITSGDDTADAVAGLLLRPAPDRCHPHPPTCPPYLHGVFPMTAAAPPMSTKALLTDVTTVRLRPRYEGSNICTWIGFKHVNYLVEEAVLVHFADSGAPARRLYEEHGLGLDIVALETRILHAFHMDDVAEAEVTPDTADDDRTLGFLVTLRVERGGSVLKAVAAKVRVSLRADSYLPEPTEAPAEFAPFVVDRLGAEGSAGELARIRVSLPDGGEDAVLASLTEGRNAYAWKWNIPYPYCHFTERLQMSGYLRLMEEAKDRFVLDRGISIKTLLDDRRWIPVVPQSSVRVIDEAVMEEDLYTVYTVEEIFKDLTYTAGMDCFVVRDGALTLTATGRITHGYAVIENRSDWRLVPFDQRVLDALAGKQSAT</sequence>
<evidence type="ECO:0000313" key="5">
    <source>
        <dbReference type="Proteomes" id="UP001499947"/>
    </source>
</evidence>
<dbReference type="PANTHER" id="PTHR11712">
    <property type="entry name" value="POLYKETIDE SYNTHASE-RELATED"/>
    <property type="match status" value="1"/>
</dbReference>
<dbReference type="Proteomes" id="UP001499947">
    <property type="component" value="Unassembled WGS sequence"/>
</dbReference>
<evidence type="ECO:0000313" key="4">
    <source>
        <dbReference type="EMBL" id="GAA1703848.1"/>
    </source>
</evidence>
<accession>A0ABN2IFQ6</accession>
<feature type="compositionally biased region" description="Low complexity" evidence="2">
    <location>
        <begin position="389"/>
        <end position="399"/>
    </location>
</feature>
<gene>
    <name evidence="4" type="ORF">GCM10009680_50970</name>
</gene>
<dbReference type="InterPro" id="IPR000794">
    <property type="entry name" value="Beta-ketoacyl_synthase"/>
</dbReference>